<sequence>MDTYQQYSLLCEQLARKSCSVIESDFVSKAAPQFSRLTEIATWSITKLGATGSMQLAFVGSFRGTNYKKLKRIAIDCSGEIKGKKTIRELVQMNVLARQDESYEENEDKVFINRVAAAFPFAGLIYMHNASNKSRNSYTRKIKTSLPVELQYLQAAALPLGPNTRKAHVLWSIKFSQVLNRTFRGEIYQLLMKRSELYVNALNITKLLVAIEELVTLDNEEESVDVSRTLNHYNQTVI</sequence>
<dbReference type="STRING" id="101091.A0A1C7N761"/>
<name>A0A1C7N761_9FUNG</name>
<dbReference type="InParanoid" id="A0A1C7N761"/>
<protein>
    <submittedName>
        <fullName evidence="1">Uncharacterized protein</fullName>
    </submittedName>
</protein>
<keyword evidence="2" id="KW-1185">Reference proteome</keyword>
<dbReference type="AlphaFoldDB" id="A0A1C7N761"/>
<evidence type="ECO:0000313" key="2">
    <source>
        <dbReference type="Proteomes" id="UP000093000"/>
    </source>
</evidence>
<comment type="caution">
    <text evidence="1">The sequence shown here is derived from an EMBL/GenBank/DDBJ whole genome shotgun (WGS) entry which is preliminary data.</text>
</comment>
<reference evidence="1 2" key="1">
    <citation type="submission" date="2016-03" db="EMBL/GenBank/DDBJ databases">
        <title>Choanephora cucurbitarum.</title>
        <authorList>
            <person name="Min B."/>
            <person name="Park H."/>
            <person name="Park J.-H."/>
            <person name="Shin H.-D."/>
            <person name="Choi I.-G."/>
        </authorList>
    </citation>
    <scope>NUCLEOTIDE SEQUENCE [LARGE SCALE GENOMIC DNA]</scope>
    <source>
        <strain evidence="1 2">KUS-F28377</strain>
    </source>
</reference>
<gene>
    <name evidence="1" type="ORF">A0J61_06982</name>
</gene>
<accession>A0A1C7N761</accession>
<dbReference type="OrthoDB" id="2246735at2759"/>
<evidence type="ECO:0000313" key="1">
    <source>
        <dbReference type="EMBL" id="OBZ84970.1"/>
    </source>
</evidence>
<dbReference type="EMBL" id="LUGH01000448">
    <property type="protein sequence ID" value="OBZ84970.1"/>
    <property type="molecule type" value="Genomic_DNA"/>
</dbReference>
<dbReference type="Proteomes" id="UP000093000">
    <property type="component" value="Unassembled WGS sequence"/>
</dbReference>
<organism evidence="1 2">
    <name type="scientific">Choanephora cucurbitarum</name>
    <dbReference type="NCBI Taxonomy" id="101091"/>
    <lineage>
        <taxon>Eukaryota</taxon>
        <taxon>Fungi</taxon>
        <taxon>Fungi incertae sedis</taxon>
        <taxon>Mucoromycota</taxon>
        <taxon>Mucoromycotina</taxon>
        <taxon>Mucoromycetes</taxon>
        <taxon>Mucorales</taxon>
        <taxon>Mucorineae</taxon>
        <taxon>Choanephoraceae</taxon>
        <taxon>Choanephoroideae</taxon>
        <taxon>Choanephora</taxon>
    </lineage>
</organism>
<proteinExistence type="predicted"/>